<feature type="region of interest" description="Disordered" evidence="1">
    <location>
        <begin position="82"/>
        <end position="102"/>
    </location>
</feature>
<protein>
    <submittedName>
        <fullName evidence="2">Uncharacterized protein</fullName>
    </submittedName>
</protein>
<dbReference type="AlphaFoldDB" id="A0ABD2YW48"/>
<keyword evidence="3" id="KW-1185">Reference proteome</keyword>
<feature type="compositionally biased region" description="Basic and acidic residues" evidence="1">
    <location>
        <begin position="82"/>
        <end position="97"/>
    </location>
</feature>
<dbReference type="EMBL" id="JBJUIK010000012">
    <property type="protein sequence ID" value="KAL3510442.1"/>
    <property type="molecule type" value="Genomic_DNA"/>
</dbReference>
<proteinExistence type="predicted"/>
<gene>
    <name evidence="2" type="ORF">ACH5RR_029843</name>
</gene>
<accession>A0ABD2YW48</accession>
<comment type="caution">
    <text evidence="2">The sequence shown here is derived from an EMBL/GenBank/DDBJ whole genome shotgun (WGS) entry which is preliminary data.</text>
</comment>
<evidence type="ECO:0000313" key="2">
    <source>
        <dbReference type="EMBL" id="KAL3510442.1"/>
    </source>
</evidence>
<reference evidence="2 3" key="1">
    <citation type="submission" date="2024-11" db="EMBL/GenBank/DDBJ databases">
        <title>A near-complete genome assembly of Cinchona calisaya.</title>
        <authorList>
            <person name="Lian D.C."/>
            <person name="Zhao X.W."/>
            <person name="Wei L."/>
        </authorList>
    </citation>
    <scope>NUCLEOTIDE SEQUENCE [LARGE SCALE GENOMIC DNA]</scope>
    <source>
        <tissue evidence="2">Nenye</tissue>
    </source>
</reference>
<sequence length="132" mass="15185">MGEFFRYEKLLNIYYHYGIIGHSKNSCIHKGLGKKENEEPQCGIWLKAIIGKLVLTAKKNYSSQSRRNTETVSTNIQNFRDRKNIEKEAEKSPKTESLDICGSNENFDSSKMEDVVDAKSTLNQLIEYIMIT</sequence>
<evidence type="ECO:0000256" key="1">
    <source>
        <dbReference type="SAM" id="MobiDB-lite"/>
    </source>
</evidence>
<dbReference type="Proteomes" id="UP001630127">
    <property type="component" value="Unassembled WGS sequence"/>
</dbReference>
<name>A0ABD2YW48_9GENT</name>
<organism evidence="2 3">
    <name type="scientific">Cinchona calisaya</name>
    <dbReference type="NCBI Taxonomy" id="153742"/>
    <lineage>
        <taxon>Eukaryota</taxon>
        <taxon>Viridiplantae</taxon>
        <taxon>Streptophyta</taxon>
        <taxon>Embryophyta</taxon>
        <taxon>Tracheophyta</taxon>
        <taxon>Spermatophyta</taxon>
        <taxon>Magnoliopsida</taxon>
        <taxon>eudicotyledons</taxon>
        <taxon>Gunneridae</taxon>
        <taxon>Pentapetalae</taxon>
        <taxon>asterids</taxon>
        <taxon>lamiids</taxon>
        <taxon>Gentianales</taxon>
        <taxon>Rubiaceae</taxon>
        <taxon>Cinchonoideae</taxon>
        <taxon>Cinchoneae</taxon>
        <taxon>Cinchona</taxon>
    </lineage>
</organism>
<evidence type="ECO:0000313" key="3">
    <source>
        <dbReference type="Proteomes" id="UP001630127"/>
    </source>
</evidence>